<keyword evidence="1" id="KW-1133">Transmembrane helix</keyword>
<evidence type="ECO:0000313" key="3">
    <source>
        <dbReference type="Proteomes" id="UP000515663"/>
    </source>
</evidence>
<dbReference type="EMBL" id="CP059491">
    <property type="protein sequence ID" value="QMT03930.1"/>
    <property type="molecule type" value="Genomic_DNA"/>
</dbReference>
<protein>
    <submittedName>
        <fullName evidence="2">DUF2567 domain-containing protein</fullName>
    </submittedName>
</protein>
<feature type="transmembrane region" description="Helical" evidence="1">
    <location>
        <begin position="117"/>
        <end position="138"/>
    </location>
</feature>
<evidence type="ECO:0000256" key="1">
    <source>
        <dbReference type="SAM" id="Phobius"/>
    </source>
</evidence>
<feature type="transmembrane region" description="Helical" evidence="1">
    <location>
        <begin position="29"/>
        <end position="50"/>
    </location>
</feature>
<accession>A0A7D7RE63</accession>
<organism evidence="2 3">
    <name type="scientific">Gordonia jinghuaiqii</name>
    <dbReference type="NCBI Taxonomy" id="2758710"/>
    <lineage>
        <taxon>Bacteria</taxon>
        <taxon>Bacillati</taxon>
        <taxon>Actinomycetota</taxon>
        <taxon>Actinomycetes</taxon>
        <taxon>Mycobacteriales</taxon>
        <taxon>Gordoniaceae</taxon>
        <taxon>Gordonia</taxon>
    </lineage>
</organism>
<dbReference type="Proteomes" id="UP000515663">
    <property type="component" value="Chromosome"/>
</dbReference>
<dbReference type="InterPro" id="IPR021213">
    <property type="entry name" value="DUF2567"/>
</dbReference>
<dbReference type="KEGG" id="gji:H1R19_14330"/>
<proteinExistence type="predicted"/>
<feature type="transmembrane region" description="Helical" evidence="1">
    <location>
        <begin position="57"/>
        <end position="82"/>
    </location>
</feature>
<keyword evidence="1" id="KW-0812">Transmembrane</keyword>
<sequence length="171" mass="17795">MIWASLTPPSTGVVIEGARGDIPVDFDGIGAFALVMFGYGGVAALVVWLAAKPWRGVVGFVWPALGTVAGAALAATAGMRIAGLRFHDDPADLPVGTMYRVVPELWLEGATRAGQSASWTLLICAPFAFALVYLVCVLSSRTADLGVGDLDLHDPSAEELTSAGVASRTHR</sequence>
<reference evidence="3" key="1">
    <citation type="submission" date="2020-07" db="EMBL/GenBank/DDBJ databases">
        <title>novel species isolated from the respiratory tract of Marmot.</title>
        <authorList>
            <person name="Zhang G."/>
        </authorList>
    </citation>
    <scope>NUCLEOTIDE SEQUENCE [LARGE SCALE GENOMIC DNA]</scope>
    <source>
        <strain evidence="3">686</strain>
    </source>
</reference>
<name>A0A7D7RE63_9ACTN</name>
<dbReference type="Pfam" id="PF10821">
    <property type="entry name" value="DUF2567"/>
    <property type="match status" value="1"/>
</dbReference>
<evidence type="ECO:0000313" key="2">
    <source>
        <dbReference type="EMBL" id="QMT03930.1"/>
    </source>
</evidence>
<keyword evidence="1" id="KW-0472">Membrane</keyword>
<keyword evidence="3" id="KW-1185">Reference proteome</keyword>
<dbReference type="AlphaFoldDB" id="A0A7D7RE63"/>
<gene>
    <name evidence="2" type="ORF">H1R19_14330</name>
</gene>